<evidence type="ECO:0000313" key="4">
    <source>
        <dbReference type="Proteomes" id="UP000186601"/>
    </source>
</evidence>
<keyword evidence="2" id="KW-0472">Membrane</keyword>
<name>A0A2R6NY47_9APHY</name>
<keyword evidence="4" id="KW-1185">Reference proteome</keyword>
<feature type="compositionally biased region" description="Polar residues" evidence="1">
    <location>
        <begin position="269"/>
        <end position="283"/>
    </location>
</feature>
<reference evidence="3 4" key="1">
    <citation type="submission" date="2018-02" db="EMBL/GenBank/DDBJ databases">
        <title>Genome sequence of the basidiomycete white-rot fungus Phlebia centrifuga.</title>
        <authorList>
            <person name="Granchi Z."/>
            <person name="Peng M."/>
            <person name="de Vries R.P."/>
            <person name="Hilden K."/>
            <person name="Makela M.R."/>
            <person name="Grigoriev I."/>
            <person name="Riley R."/>
        </authorList>
    </citation>
    <scope>NUCLEOTIDE SEQUENCE [LARGE SCALE GENOMIC DNA]</scope>
    <source>
        <strain evidence="3 4">FBCC195</strain>
    </source>
</reference>
<feature type="region of interest" description="Disordered" evidence="1">
    <location>
        <begin position="227"/>
        <end position="283"/>
    </location>
</feature>
<sequence>MPLPVASGVALPSATPVYLTLALCTPFVLLAALKFSYLKYRRAQSIHCYGTLPHLDCTKASRLLGLGYKEDLQDRTRKSRLRMKVSKKLGMYWNSHQLSGYVVGFLGSPHWETRMKVKVDTATRKSRPSSSFIQSRTGSPSVAISTYDGSRRSRKTTTSGHRTSSYGAASRYSSRYSSSRSRSMSASFLEMLTPDGNITNCSTVHPSSPACAEDHTLPAIPPEVLRLNSGSTRSRRHVSTPSLSPTLMQVMEPVIASWRTNSTKDKSASPDSSHNRGQSRSVS</sequence>
<gene>
    <name evidence="3" type="ORF">PHLCEN_2v6883</name>
</gene>
<evidence type="ECO:0000256" key="2">
    <source>
        <dbReference type="SAM" id="Phobius"/>
    </source>
</evidence>
<evidence type="ECO:0000313" key="3">
    <source>
        <dbReference type="EMBL" id="PSR79837.1"/>
    </source>
</evidence>
<keyword evidence="2" id="KW-0812">Transmembrane</keyword>
<feature type="transmembrane region" description="Helical" evidence="2">
    <location>
        <begin position="17"/>
        <end position="37"/>
    </location>
</feature>
<organism evidence="3 4">
    <name type="scientific">Hermanssonia centrifuga</name>
    <dbReference type="NCBI Taxonomy" id="98765"/>
    <lineage>
        <taxon>Eukaryota</taxon>
        <taxon>Fungi</taxon>
        <taxon>Dikarya</taxon>
        <taxon>Basidiomycota</taxon>
        <taxon>Agaricomycotina</taxon>
        <taxon>Agaricomycetes</taxon>
        <taxon>Polyporales</taxon>
        <taxon>Meruliaceae</taxon>
        <taxon>Hermanssonia</taxon>
    </lineage>
</organism>
<feature type="region of interest" description="Disordered" evidence="1">
    <location>
        <begin position="119"/>
        <end position="176"/>
    </location>
</feature>
<accession>A0A2R6NY47</accession>
<dbReference type="Proteomes" id="UP000186601">
    <property type="component" value="Unassembled WGS sequence"/>
</dbReference>
<comment type="caution">
    <text evidence="3">The sequence shown here is derived from an EMBL/GenBank/DDBJ whole genome shotgun (WGS) entry which is preliminary data.</text>
</comment>
<evidence type="ECO:0000256" key="1">
    <source>
        <dbReference type="SAM" id="MobiDB-lite"/>
    </source>
</evidence>
<feature type="compositionally biased region" description="Low complexity" evidence="1">
    <location>
        <begin position="164"/>
        <end position="176"/>
    </location>
</feature>
<proteinExistence type="predicted"/>
<dbReference type="AlphaFoldDB" id="A0A2R6NY47"/>
<dbReference type="OrthoDB" id="2753667at2759"/>
<dbReference type="EMBL" id="MLYV02000681">
    <property type="protein sequence ID" value="PSR79837.1"/>
    <property type="molecule type" value="Genomic_DNA"/>
</dbReference>
<protein>
    <submittedName>
        <fullName evidence="3">Uncharacterized protein</fullName>
    </submittedName>
</protein>
<keyword evidence="2" id="KW-1133">Transmembrane helix</keyword>
<feature type="compositionally biased region" description="Polar residues" evidence="1">
    <location>
        <begin position="128"/>
        <end position="148"/>
    </location>
</feature>